<evidence type="ECO:0000313" key="8">
    <source>
        <dbReference type="WBParaSite" id="scaffold9409_cov271.g13915"/>
    </source>
</evidence>
<dbReference type="GO" id="GO:0009653">
    <property type="term" value="P:anatomical structure morphogenesis"/>
    <property type="evidence" value="ECO:0007669"/>
    <property type="project" value="UniProtKB-ARBA"/>
</dbReference>
<dbReference type="InterPro" id="IPR036383">
    <property type="entry name" value="TSP1_rpt_sf"/>
</dbReference>
<dbReference type="GO" id="GO:0004222">
    <property type="term" value="F:metalloendopeptidase activity"/>
    <property type="evidence" value="ECO:0007669"/>
    <property type="project" value="TreeGrafter"/>
</dbReference>
<name>A0A915N8C0_MELJA</name>
<comment type="subcellular location">
    <subcellularLocation>
        <location evidence="1">Secreted</location>
    </subcellularLocation>
</comment>
<evidence type="ECO:0000256" key="5">
    <source>
        <dbReference type="ARBA" id="ARBA00023157"/>
    </source>
</evidence>
<dbReference type="WBParaSite" id="scaffold9409_cov271.g13915">
    <property type="protein sequence ID" value="scaffold9409_cov271.g13915"/>
    <property type="gene ID" value="scaffold9409_cov271.g13915"/>
</dbReference>
<proteinExistence type="predicted"/>
<evidence type="ECO:0000259" key="6">
    <source>
        <dbReference type="Pfam" id="PF19236"/>
    </source>
</evidence>
<evidence type="ECO:0000256" key="3">
    <source>
        <dbReference type="ARBA" id="ARBA00022729"/>
    </source>
</evidence>
<dbReference type="Proteomes" id="UP000887561">
    <property type="component" value="Unplaced"/>
</dbReference>
<dbReference type="PANTHER" id="PTHR13723:SF281">
    <property type="entry name" value="PAPILIN"/>
    <property type="match status" value="1"/>
</dbReference>
<reference evidence="8" key="1">
    <citation type="submission" date="2022-11" db="UniProtKB">
        <authorList>
            <consortium name="WormBaseParasite"/>
        </authorList>
    </citation>
    <scope>IDENTIFICATION</scope>
</reference>
<dbReference type="Gene3D" id="2.20.100.10">
    <property type="entry name" value="Thrombospondin type-1 (TSP1) repeat"/>
    <property type="match status" value="5"/>
</dbReference>
<dbReference type="SUPFAM" id="SSF82895">
    <property type="entry name" value="TSP-1 type 1 repeat"/>
    <property type="match status" value="5"/>
</dbReference>
<dbReference type="Pfam" id="PF19030">
    <property type="entry name" value="TSP1_ADAMTS"/>
    <property type="match status" value="7"/>
</dbReference>
<dbReference type="PRINTS" id="PR01857">
    <property type="entry name" value="ADAMTSFAMILY"/>
</dbReference>
<feature type="domain" description="ADAMTS/ADAMTS-like cysteine-rich" evidence="6">
    <location>
        <begin position="60"/>
        <end position="97"/>
    </location>
</feature>
<keyword evidence="4" id="KW-0677">Repeat</keyword>
<dbReference type="PANTHER" id="PTHR13723">
    <property type="entry name" value="ADAMTS A DISINTEGRIN AND METALLOPROTEASE WITH THROMBOSPONDIN MOTIFS PROTEASE"/>
    <property type="match status" value="1"/>
</dbReference>
<keyword evidence="2" id="KW-0964">Secreted</keyword>
<dbReference type="GO" id="GO:0006508">
    <property type="term" value="P:proteolysis"/>
    <property type="evidence" value="ECO:0007669"/>
    <property type="project" value="TreeGrafter"/>
</dbReference>
<keyword evidence="3" id="KW-0732">Signal</keyword>
<dbReference type="PROSITE" id="PS50092">
    <property type="entry name" value="TSP1"/>
    <property type="match status" value="5"/>
</dbReference>
<dbReference type="InterPro" id="IPR013273">
    <property type="entry name" value="ADAMTS/ADAMTS-like"/>
</dbReference>
<dbReference type="InterPro" id="IPR050439">
    <property type="entry name" value="ADAMTS_ADAMTS-like"/>
</dbReference>
<dbReference type="Pfam" id="PF19236">
    <property type="entry name" value="ADAMTS_CR_3"/>
    <property type="match status" value="1"/>
</dbReference>
<accession>A0A915N8C0</accession>
<dbReference type="GO" id="GO:0031012">
    <property type="term" value="C:extracellular matrix"/>
    <property type="evidence" value="ECO:0007669"/>
    <property type="project" value="TreeGrafter"/>
</dbReference>
<keyword evidence="7" id="KW-1185">Reference proteome</keyword>
<protein>
    <submittedName>
        <fullName evidence="8">ADAMTS/ADAMTS-like cysteine-rich domain-containing protein</fullName>
    </submittedName>
</protein>
<sequence>MENMLNTQLPSPAELNAHQKAEDKIVSSLFSTAGLVSLKQQSFQNNFLPNGFPCQLPSFTKSVCFQGYCQPFGCDKIIGSLTKEDQCGVCGGNGSSCFNNLFKWKEREGGGRGGGGYFSKCKGKCGNKVIILIEVNCFYLFLKEWQTTNWSDCSVSCGIGEQKRNVYCAEVDDKGQQQKHLNDQHCWHSKRPVEIRQCNIGACPNWAIGDWGQCNKAICGRGIRSRPVECRAEGKKLPDWHCFLNGKQQKPPKSQPCWTGIPCGELENEQINNRFYVGGWSECSTSCGPGIRSRQVECMAKQIKLTDYECQGQSRPIQFRHCQLKPCPPVVSHKNGKPSPSSLLDLTSTASKPNVYRWKHGRWTVCSASCLGGYQKLPLLCIELSSGKTLPYSKCENGTTNDGKRPEELTRQCNQQPCPPNWDISDWSVCSHSCGGGLRTRQVRCIQLIARKGPETTLLLPDIQCPGERPGDEEPCGMVDCAPEWSVGNWSQCSTNCGFGEQKRPLSCIQRDSFGKIEEKPIEECILATNSERPIITKNCSNLARLKISQNGALRIFNSRQHDAGIYACYNNENKQLGNVTLKFKPDKENENKTKNNKKKATKKKKLLQRIRNSLYNNGQYSFYERIASATKDPSQIRVEFVVSDWGDCKHLNCLEGIQTRQIFCKIFFGNESANLEDLNICESFGAIRPLITKECIDTKCARWEIGKWSECNSSRCVKQWTALQRREIKCVFGNKTEANPMLCSRKTRPKLKRECQNVNCSADWRPSVWGKCSKQCGDGGVQMRLLRCVWRGTKKPAGQNCNQTKRPIAIRASLLPLRLCEDQSRFCDILRLFQ</sequence>
<evidence type="ECO:0000256" key="1">
    <source>
        <dbReference type="ARBA" id="ARBA00004613"/>
    </source>
</evidence>
<organism evidence="7 8">
    <name type="scientific">Meloidogyne javanica</name>
    <name type="common">Root-knot nematode worm</name>
    <dbReference type="NCBI Taxonomy" id="6303"/>
    <lineage>
        <taxon>Eukaryota</taxon>
        <taxon>Metazoa</taxon>
        <taxon>Ecdysozoa</taxon>
        <taxon>Nematoda</taxon>
        <taxon>Chromadorea</taxon>
        <taxon>Rhabditida</taxon>
        <taxon>Tylenchina</taxon>
        <taxon>Tylenchomorpha</taxon>
        <taxon>Tylenchoidea</taxon>
        <taxon>Meloidogynidae</taxon>
        <taxon>Meloidogyninae</taxon>
        <taxon>Meloidogyne</taxon>
        <taxon>Meloidogyne incognita group</taxon>
    </lineage>
</organism>
<dbReference type="FunFam" id="2.20.100.10:FF:000005">
    <property type="entry name" value="ADAM metallopeptidase with thrombospondin type 1 motif 9"/>
    <property type="match status" value="2"/>
</dbReference>
<dbReference type="GO" id="GO:0005576">
    <property type="term" value="C:extracellular region"/>
    <property type="evidence" value="ECO:0007669"/>
    <property type="project" value="UniProtKB-SubCell"/>
</dbReference>
<evidence type="ECO:0000256" key="4">
    <source>
        <dbReference type="ARBA" id="ARBA00022737"/>
    </source>
</evidence>
<evidence type="ECO:0000313" key="7">
    <source>
        <dbReference type="Proteomes" id="UP000887561"/>
    </source>
</evidence>
<dbReference type="GO" id="GO:0030198">
    <property type="term" value="P:extracellular matrix organization"/>
    <property type="evidence" value="ECO:0007669"/>
    <property type="project" value="InterPro"/>
</dbReference>
<dbReference type="Pfam" id="PF00090">
    <property type="entry name" value="TSP_1"/>
    <property type="match status" value="1"/>
</dbReference>
<dbReference type="InterPro" id="IPR000884">
    <property type="entry name" value="TSP1_rpt"/>
</dbReference>
<dbReference type="SMART" id="SM00209">
    <property type="entry name" value="TSP1"/>
    <property type="match status" value="8"/>
</dbReference>
<evidence type="ECO:0000256" key="2">
    <source>
        <dbReference type="ARBA" id="ARBA00022525"/>
    </source>
</evidence>
<dbReference type="InterPro" id="IPR045371">
    <property type="entry name" value="ADAMTS_CR_3"/>
</dbReference>
<keyword evidence="5" id="KW-1015">Disulfide bond</keyword>
<dbReference type="AlphaFoldDB" id="A0A915N8C0"/>